<feature type="compositionally biased region" description="Polar residues" evidence="5">
    <location>
        <begin position="400"/>
        <end position="411"/>
    </location>
</feature>
<feature type="region of interest" description="Disordered" evidence="5">
    <location>
        <begin position="129"/>
        <end position="149"/>
    </location>
</feature>
<keyword evidence="2" id="KW-0963">Cytoplasm</keyword>
<protein>
    <submittedName>
        <fullName evidence="6">Uncharacterized protein</fullName>
    </submittedName>
</protein>
<keyword evidence="4" id="KW-0677">Repeat</keyword>
<accession>A0A6U4HRU9</accession>
<sequence>MLVVAGLLSGQVALWDMEDSMHLLRQRRRRNNRKGGHTDAKELGDEEVDLPPVDIAALSSIDASHKRMVADLVWLPWDTQINSRGRLLDEDKLIEGKSYQFLTVASDGQLLVWDIRYEYIMQGNMPWLAKPRAKPGTQSSDGENDDKKGKIPWLPLYRSHLKRLEGVGELSLCRLCLAASGGEETSSADPDQRSSAAKTQFFCATEEGDLVFGDWQPGNAAGSGQPAEGEEDDGVDVPECVLWTAKDHSRPCVSLQQSPFFEEVFLSVGDWSFQLWKLGVQKPIFSSPISDAYLTNGRWSPSRPAVLFISRIDGSIDVWDFTDTSYRHSQRLNASPNRITSIEFLSADAAGRKENSGRQLLAVGDSGGNLHVFDIPRPLGRPIPSEKIIMGSFLEKETSKVFSSGTTSQASGDEEGQDDDGKERQDEGAGGAVREDEKATDGVGRADEQIDDEEAMQVQLAYEELEKQFLEGLDGKEDN</sequence>
<proteinExistence type="predicted"/>
<dbReference type="InterPro" id="IPR036322">
    <property type="entry name" value="WD40_repeat_dom_sf"/>
</dbReference>
<evidence type="ECO:0000313" key="6">
    <source>
        <dbReference type="EMBL" id="CAD9259337.1"/>
    </source>
</evidence>
<dbReference type="PANTHER" id="PTHR12442">
    <property type="entry name" value="DYNEIN INTERMEDIATE CHAIN"/>
    <property type="match status" value="1"/>
</dbReference>
<dbReference type="GO" id="GO:0060294">
    <property type="term" value="P:cilium movement involved in cell motility"/>
    <property type="evidence" value="ECO:0007669"/>
    <property type="project" value="TreeGrafter"/>
</dbReference>
<dbReference type="EMBL" id="HBGJ01027852">
    <property type="protein sequence ID" value="CAD9259338.1"/>
    <property type="molecule type" value="Transcribed_RNA"/>
</dbReference>
<feature type="compositionally biased region" description="Basic and acidic residues" evidence="5">
    <location>
        <begin position="419"/>
        <end position="448"/>
    </location>
</feature>
<dbReference type="SMART" id="SM00320">
    <property type="entry name" value="WD40"/>
    <property type="match status" value="4"/>
</dbReference>
<organism evidence="6">
    <name type="scientific">Phaeomonas parva</name>
    <dbReference type="NCBI Taxonomy" id="124430"/>
    <lineage>
        <taxon>Eukaryota</taxon>
        <taxon>Sar</taxon>
        <taxon>Stramenopiles</taxon>
        <taxon>Ochrophyta</taxon>
        <taxon>Pinguiophyceae</taxon>
        <taxon>Pinguiochrysidales</taxon>
        <taxon>Pinguiochrysidaceae</taxon>
        <taxon>Phaeomonas</taxon>
    </lineage>
</organism>
<dbReference type="InterPro" id="IPR050687">
    <property type="entry name" value="Dynein_IC"/>
</dbReference>
<evidence type="ECO:0000256" key="5">
    <source>
        <dbReference type="SAM" id="MobiDB-lite"/>
    </source>
</evidence>
<evidence type="ECO:0000256" key="3">
    <source>
        <dbReference type="ARBA" id="ARBA00022574"/>
    </source>
</evidence>
<name>A0A6U4HRU9_9STRA</name>
<gene>
    <name evidence="6" type="ORF">PPAR1163_LOCUS17711</name>
    <name evidence="7" type="ORF">PPAR1163_LOCUS17712</name>
</gene>
<evidence type="ECO:0000256" key="2">
    <source>
        <dbReference type="ARBA" id="ARBA00022490"/>
    </source>
</evidence>
<dbReference type="GO" id="GO:0036159">
    <property type="term" value="P:inner dynein arm assembly"/>
    <property type="evidence" value="ECO:0007669"/>
    <property type="project" value="TreeGrafter"/>
</dbReference>
<dbReference type="InterPro" id="IPR001680">
    <property type="entry name" value="WD40_rpt"/>
</dbReference>
<dbReference type="SUPFAM" id="SSF50978">
    <property type="entry name" value="WD40 repeat-like"/>
    <property type="match status" value="1"/>
</dbReference>
<comment type="subcellular location">
    <subcellularLocation>
        <location evidence="1">Cytoplasm</location>
    </subcellularLocation>
</comment>
<dbReference type="EMBL" id="HBGJ01027851">
    <property type="protein sequence ID" value="CAD9259337.1"/>
    <property type="molecule type" value="Transcribed_RNA"/>
</dbReference>
<dbReference type="AlphaFoldDB" id="A0A6U4HRU9"/>
<dbReference type="Gene3D" id="2.130.10.10">
    <property type="entry name" value="YVTN repeat-like/Quinoprotein amine dehydrogenase"/>
    <property type="match status" value="1"/>
</dbReference>
<dbReference type="PANTHER" id="PTHR12442:SF5">
    <property type="entry name" value="DYNEIN AXONEMAL INTERMEDIATE CHAIN 3"/>
    <property type="match status" value="1"/>
</dbReference>
<evidence type="ECO:0000313" key="7">
    <source>
        <dbReference type="EMBL" id="CAD9259338.1"/>
    </source>
</evidence>
<evidence type="ECO:0000256" key="1">
    <source>
        <dbReference type="ARBA" id="ARBA00004496"/>
    </source>
</evidence>
<feature type="region of interest" description="Disordered" evidence="5">
    <location>
        <begin position="400"/>
        <end position="451"/>
    </location>
</feature>
<evidence type="ECO:0000256" key="4">
    <source>
        <dbReference type="ARBA" id="ARBA00022737"/>
    </source>
</evidence>
<dbReference type="GO" id="GO:0045504">
    <property type="term" value="F:dynein heavy chain binding"/>
    <property type="evidence" value="ECO:0007669"/>
    <property type="project" value="TreeGrafter"/>
</dbReference>
<keyword evidence="3" id="KW-0853">WD repeat</keyword>
<dbReference type="GO" id="GO:0036156">
    <property type="term" value="C:inner dynein arm"/>
    <property type="evidence" value="ECO:0007669"/>
    <property type="project" value="TreeGrafter"/>
</dbReference>
<reference evidence="6" key="1">
    <citation type="submission" date="2021-01" db="EMBL/GenBank/DDBJ databases">
        <authorList>
            <person name="Corre E."/>
            <person name="Pelletier E."/>
            <person name="Niang G."/>
            <person name="Scheremetjew M."/>
            <person name="Finn R."/>
            <person name="Kale V."/>
            <person name="Holt S."/>
            <person name="Cochrane G."/>
            <person name="Meng A."/>
            <person name="Brown T."/>
            <person name="Cohen L."/>
        </authorList>
    </citation>
    <scope>NUCLEOTIDE SEQUENCE</scope>
    <source>
        <strain evidence="6">CCMP2877</strain>
    </source>
</reference>
<dbReference type="InterPro" id="IPR015943">
    <property type="entry name" value="WD40/YVTN_repeat-like_dom_sf"/>
</dbReference>
<dbReference type="GO" id="GO:0045503">
    <property type="term" value="F:dynein light chain binding"/>
    <property type="evidence" value="ECO:0007669"/>
    <property type="project" value="TreeGrafter"/>
</dbReference>